<sequence length="205" mass="22965">MILLPIFQIVAFVYSVVLHEISHGLMAQSLGDDTAKNSGRLTLNPLPHIDMFGSIILPLLTYLGAGFMFGYAKPVPYDVRNLRDQKYGPTKVALVGPATNILIALCFGLILRLLSDSIASVAIAQLFGYIVWINLTLAIFNLCPVPPLDGHWPLITLLPQKFDEAKRFILRYSLFLMVIFIFIIFPTIYSYTVPPLFKLIVGYYP</sequence>
<dbReference type="GO" id="GO:0046872">
    <property type="term" value="F:metal ion binding"/>
    <property type="evidence" value="ECO:0007669"/>
    <property type="project" value="UniProtKB-KW"/>
</dbReference>
<reference evidence="15 16" key="1">
    <citation type="journal article" date="2015" name="Nature">
        <title>rRNA introns, odd ribosomes, and small enigmatic genomes across a large radiation of phyla.</title>
        <authorList>
            <person name="Brown C.T."/>
            <person name="Hug L.A."/>
            <person name="Thomas B.C."/>
            <person name="Sharon I."/>
            <person name="Castelle C.J."/>
            <person name="Singh A."/>
            <person name="Wilkins M.J."/>
            <person name="Williams K.H."/>
            <person name="Banfield J.F."/>
        </authorList>
    </citation>
    <scope>NUCLEOTIDE SEQUENCE [LARGE SCALE GENOMIC DNA]</scope>
</reference>
<evidence type="ECO:0000256" key="9">
    <source>
        <dbReference type="ARBA" id="ARBA00022833"/>
    </source>
</evidence>
<gene>
    <name evidence="15" type="ORF">UU70_C0011G0006</name>
</gene>
<evidence type="ECO:0000256" key="12">
    <source>
        <dbReference type="ARBA" id="ARBA00023136"/>
    </source>
</evidence>
<evidence type="ECO:0000259" key="14">
    <source>
        <dbReference type="Pfam" id="PF02163"/>
    </source>
</evidence>
<dbReference type="GO" id="GO:0006508">
    <property type="term" value="P:proteolysis"/>
    <property type="evidence" value="ECO:0007669"/>
    <property type="project" value="UniProtKB-KW"/>
</dbReference>
<keyword evidence="11" id="KW-0482">Metalloprotease</keyword>
<keyword evidence="9" id="KW-0862">Zinc</keyword>
<keyword evidence="10 13" id="KW-1133">Transmembrane helix</keyword>
<dbReference type="GO" id="GO:0008237">
    <property type="term" value="F:metallopeptidase activity"/>
    <property type="evidence" value="ECO:0007669"/>
    <property type="project" value="UniProtKB-KW"/>
</dbReference>
<evidence type="ECO:0000256" key="2">
    <source>
        <dbReference type="ARBA" id="ARBA00004651"/>
    </source>
</evidence>
<name>A0A0G0WLU5_9BACT</name>
<evidence type="ECO:0000256" key="4">
    <source>
        <dbReference type="ARBA" id="ARBA00022475"/>
    </source>
</evidence>
<evidence type="ECO:0000256" key="8">
    <source>
        <dbReference type="ARBA" id="ARBA00022801"/>
    </source>
</evidence>
<feature type="transmembrane region" description="Helical" evidence="13">
    <location>
        <begin position="92"/>
        <end position="114"/>
    </location>
</feature>
<feature type="transmembrane region" description="Helical" evidence="13">
    <location>
        <begin position="51"/>
        <end position="71"/>
    </location>
</feature>
<keyword evidence="8" id="KW-0378">Hydrolase</keyword>
<dbReference type="PANTHER" id="PTHR35864:SF1">
    <property type="entry name" value="ZINC METALLOPROTEASE YWHC-RELATED"/>
    <property type="match status" value="1"/>
</dbReference>
<evidence type="ECO:0000256" key="3">
    <source>
        <dbReference type="ARBA" id="ARBA00007931"/>
    </source>
</evidence>
<evidence type="ECO:0000256" key="7">
    <source>
        <dbReference type="ARBA" id="ARBA00022723"/>
    </source>
</evidence>
<feature type="domain" description="Peptidase M50" evidence="14">
    <location>
        <begin position="9"/>
        <end position="179"/>
    </location>
</feature>
<dbReference type="EMBL" id="LCBQ01000011">
    <property type="protein sequence ID" value="KKS13719.1"/>
    <property type="molecule type" value="Genomic_DNA"/>
</dbReference>
<evidence type="ECO:0000313" key="15">
    <source>
        <dbReference type="EMBL" id="KKS13719.1"/>
    </source>
</evidence>
<comment type="cofactor">
    <cofactor evidence="1">
        <name>Zn(2+)</name>
        <dbReference type="ChEBI" id="CHEBI:29105"/>
    </cofactor>
</comment>
<keyword evidence="6 13" id="KW-0812">Transmembrane</keyword>
<evidence type="ECO:0000313" key="16">
    <source>
        <dbReference type="Proteomes" id="UP000034380"/>
    </source>
</evidence>
<feature type="transmembrane region" description="Helical" evidence="13">
    <location>
        <begin position="126"/>
        <end position="148"/>
    </location>
</feature>
<evidence type="ECO:0000256" key="6">
    <source>
        <dbReference type="ARBA" id="ARBA00022692"/>
    </source>
</evidence>
<dbReference type="PANTHER" id="PTHR35864">
    <property type="entry name" value="ZINC METALLOPROTEASE MJ0611-RELATED"/>
    <property type="match status" value="1"/>
</dbReference>
<accession>A0A0G0WLU5</accession>
<dbReference type="InterPro" id="IPR008915">
    <property type="entry name" value="Peptidase_M50"/>
</dbReference>
<comment type="caution">
    <text evidence="15">The sequence shown here is derived from an EMBL/GenBank/DDBJ whole genome shotgun (WGS) entry which is preliminary data.</text>
</comment>
<dbReference type="CDD" id="cd06158">
    <property type="entry name" value="S2P-M50_like_1"/>
    <property type="match status" value="1"/>
</dbReference>
<dbReference type="Pfam" id="PF02163">
    <property type="entry name" value="Peptidase_M50"/>
    <property type="match status" value="1"/>
</dbReference>
<comment type="subcellular location">
    <subcellularLocation>
        <location evidence="2">Cell membrane</location>
        <topology evidence="2">Multi-pass membrane protein</topology>
    </subcellularLocation>
</comment>
<evidence type="ECO:0000256" key="13">
    <source>
        <dbReference type="SAM" id="Phobius"/>
    </source>
</evidence>
<dbReference type="Proteomes" id="UP000034380">
    <property type="component" value="Unassembled WGS sequence"/>
</dbReference>
<keyword evidence="5" id="KW-0645">Protease</keyword>
<evidence type="ECO:0000256" key="1">
    <source>
        <dbReference type="ARBA" id="ARBA00001947"/>
    </source>
</evidence>
<evidence type="ECO:0000256" key="5">
    <source>
        <dbReference type="ARBA" id="ARBA00022670"/>
    </source>
</evidence>
<protein>
    <recommendedName>
        <fullName evidence="14">Peptidase M50 domain-containing protein</fullName>
    </recommendedName>
</protein>
<evidence type="ECO:0000256" key="10">
    <source>
        <dbReference type="ARBA" id="ARBA00022989"/>
    </source>
</evidence>
<keyword evidence="7" id="KW-0479">Metal-binding</keyword>
<keyword evidence="4" id="KW-1003">Cell membrane</keyword>
<keyword evidence="12 13" id="KW-0472">Membrane</keyword>
<organism evidence="15 16">
    <name type="scientific">Candidatus Yanofskybacteria bacterium GW2011_GWA1_41_6</name>
    <dbReference type="NCBI Taxonomy" id="1619020"/>
    <lineage>
        <taxon>Bacteria</taxon>
        <taxon>Candidatus Yanofskyibacteriota</taxon>
    </lineage>
</organism>
<dbReference type="InterPro" id="IPR052348">
    <property type="entry name" value="Metallopeptidase_M50B"/>
</dbReference>
<dbReference type="GO" id="GO:0005886">
    <property type="term" value="C:plasma membrane"/>
    <property type="evidence" value="ECO:0007669"/>
    <property type="project" value="UniProtKB-SubCell"/>
</dbReference>
<proteinExistence type="inferred from homology"/>
<evidence type="ECO:0000256" key="11">
    <source>
        <dbReference type="ARBA" id="ARBA00023049"/>
    </source>
</evidence>
<feature type="transmembrane region" description="Helical" evidence="13">
    <location>
        <begin position="169"/>
        <end position="189"/>
    </location>
</feature>
<dbReference type="InterPro" id="IPR044537">
    <property type="entry name" value="Rip2-like"/>
</dbReference>
<comment type="similarity">
    <text evidence="3">Belongs to the peptidase M50B family.</text>
</comment>
<dbReference type="AlphaFoldDB" id="A0A0G0WLU5"/>